<keyword evidence="2" id="KW-1185">Reference proteome</keyword>
<dbReference type="Proteomes" id="UP001328107">
    <property type="component" value="Unassembled WGS sequence"/>
</dbReference>
<gene>
    <name evidence="1" type="ORF">PMAYCL1PPCAC_31664</name>
</gene>
<comment type="caution">
    <text evidence="1">The sequence shown here is derived from an EMBL/GenBank/DDBJ whole genome shotgun (WGS) entry which is preliminary data.</text>
</comment>
<dbReference type="EMBL" id="BTRK01000006">
    <property type="protein sequence ID" value="GMR61469.1"/>
    <property type="molecule type" value="Genomic_DNA"/>
</dbReference>
<name>A0AAN5IED2_9BILA</name>
<accession>A0AAN5IED2</accession>
<proteinExistence type="predicted"/>
<reference evidence="2" key="1">
    <citation type="submission" date="2022-10" db="EMBL/GenBank/DDBJ databases">
        <title>Genome assembly of Pristionchus species.</title>
        <authorList>
            <person name="Yoshida K."/>
            <person name="Sommer R.J."/>
        </authorList>
    </citation>
    <scope>NUCLEOTIDE SEQUENCE [LARGE SCALE GENOMIC DNA]</scope>
    <source>
        <strain evidence="2">RS5460</strain>
    </source>
</reference>
<evidence type="ECO:0000313" key="1">
    <source>
        <dbReference type="EMBL" id="GMR61469.1"/>
    </source>
</evidence>
<organism evidence="1 2">
    <name type="scientific">Pristionchus mayeri</name>
    <dbReference type="NCBI Taxonomy" id="1317129"/>
    <lineage>
        <taxon>Eukaryota</taxon>
        <taxon>Metazoa</taxon>
        <taxon>Ecdysozoa</taxon>
        <taxon>Nematoda</taxon>
        <taxon>Chromadorea</taxon>
        <taxon>Rhabditida</taxon>
        <taxon>Rhabditina</taxon>
        <taxon>Diplogasteromorpha</taxon>
        <taxon>Diplogasteroidea</taxon>
        <taxon>Neodiplogasteridae</taxon>
        <taxon>Pristionchus</taxon>
    </lineage>
</organism>
<sequence>MYSSILVGHSKRETISRSLHIFTLSRPVYRLKTRVSEGCHNYTTPLLEERAINSCSTPPIIGFTRFFGGDNANNPLRMSELLDTESCICDKSMCNAYKPFNLTVLEEISMVLRFCNRSAVRNGKAEKSRSQACYGEFCYKVGMIDKEFGHYIAEGCSTFNQRMENQTDFRDIQCAHYEGKSLTMSTCYGAIWYHLERKGKRGKYEARNWRLLARIENYTPIEENESANISFSRFTPFFSTALLVF</sequence>
<feature type="non-terminal residue" evidence="1">
    <location>
        <position position="245"/>
    </location>
</feature>
<dbReference type="AlphaFoldDB" id="A0AAN5IED2"/>
<evidence type="ECO:0000313" key="2">
    <source>
        <dbReference type="Proteomes" id="UP001328107"/>
    </source>
</evidence>
<protein>
    <submittedName>
        <fullName evidence="1">Uncharacterized protein</fullName>
    </submittedName>
</protein>